<dbReference type="GO" id="GO:0015031">
    <property type="term" value="P:protein transport"/>
    <property type="evidence" value="ECO:0007669"/>
    <property type="project" value="UniProtKB-KW"/>
</dbReference>
<keyword evidence="6" id="KW-0811">Translocation</keyword>
<name>A0A1H4C4P0_9BACT</name>
<keyword evidence="5 8" id="KW-1133">Transmembrane helix</keyword>
<organism evidence="9 10">
    <name type="scientific">Desulfuromusa kysingii</name>
    <dbReference type="NCBI Taxonomy" id="37625"/>
    <lineage>
        <taxon>Bacteria</taxon>
        <taxon>Pseudomonadati</taxon>
        <taxon>Thermodesulfobacteriota</taxon>
        <taxon>Desulfuromonadia</taxon>
        <taxon>Desulfuromonadales</taxon>
        <taxon>Geopsychrobacteraceae</taxon>
        <taxon>Desulfuromusa</taxon>
    </lineage>
</organism>
<evidence type="ECO:0000256" key="6">
    <source>
        <dbReference type="ARBA" id="ARBA00023010"/>
    </source>
</evidence>
<gene>
    <name evidence="9" type="ORF">SAMN05660420_02432</name>
</gene>
<keyword evidence="3 8" id="KW-0812">Transmembrane</keyword>
<accession>A0A1H4C4P0</accession>
<dbReference type="InterPro" id="IPR003369">
    <property type="entry name" value="TatA/B/E"/>
</dbReference>
<dbReference type="Proteomes" id="UP000199409">
    <property type="component" value="Unassembled WGS sequence"/>
</dbReference>
<evidence type="ECO:0000256" key="7">
    <source>
        <dbReference type="ARBA" id="ARBA00023136"/>
    </source>
</evidence>
<proteinExistence type="predicted"/>
<evidence type="ECO:0000256" key="5">
    <source>
        <dbReference type="ARBA" id="ARBA00022989"/>
    </source>
</evidence>
<dbReference type="RefSeq" id="WP_139167554.1">
    <property type="nucleotide sequence ID" value="NZ_FNQN01000007.1"/>
</dbReference>
<keyword evidence="7 8" id="KW-0472">Membrane</keyword>
<dbReference type="GO" id="GO:0016020">
    <property type="term" value="C:membrane"/>
    <property type="evidence" value="ECO:0007669"/>
    <property type="project" value="UniProtKB-ARBA"/>
</dbReference>
<feature type="transmembrane region" description="Helical" evidence="8">
    <location>
        <begin position="6"/>
        <end position="23"/>
    </location>
</feature>
<comment type="subcellular location">
    <subcellularLocation>
        <location evidence="1">Membrane</location>
        <topology evidence="1">Single-pass membrane protein</topology>
    </subcellularLocation>
</comment>
<dbReference type="Pfam" id="PF02416">
    <property type="entry name" value="TatA_B_E"/>
    <property type="match status" value="1"/>
</dbReference>
<dbReference type="AlphaFoldDB" id="A0A1H4C4P0"/>
<reference evidence="9 10" key="1">
    <citation type="submission" date="2016-10" db="EMBL/GenBank/DDBJ databases">
        <authorList>
            <person name="de Groot N.N."/>
        </authorList>
    </citation>
    <scope>NUCLEOTIDE SEQUENCE [LARGE SCALE GENOMIC DNA]</scope>
    <source>
        <strain evidence="9 10">DSM 7343</strain>
    </source>
</reference>
<evidence type="ECO:0000313" key="10">
    <source>
        <dbReference type="Proteomes" id="UP000199409"/>
    </source>
</evidence>
<keyword evidence="10" id="KW-1185">Reference proteome</keyword>
<dbReference type="Gene3D" id="1.20.5.3310">
    <property type="match status" value="1"/>
</dbReference>
<evidence type="ECO:0000256" key="3">
    <source>
        <dbReference type="ARBA" id="ARBA00022692"/>
    </source>
</evidence>
<dbReference type="EMBL" id="FNQN01000007">
    <property type="protein sequence ID" value="SEA55425.1"/>
    <property type="molecule type" value="Genomic_DNA"/>
</dbReference>
<keyword evidence="4" id="KW-0653">Protein transport</keyword>
<sequence length="54" mass="6203">MILGLGPWELALLAILFSAIFGLKQLPKAARELGRLHAWSLRLKQKLPWVSRFF</sequence>
<evidence type="ECO:0000256" key="2">
    <source>
        <dbReference type="ARBA" id="ARBA00022448"/>
    </source>
</evidence>
<evidence type="ECO:0000256" key="1">
    <source>
        <dbReference type="ARBA" id="ARBA00004167"/>
    </source>
</evidence>
<dbReference type="STRING" id="37625.SAMN05660420_02432"/>
<evidence type="ECO:0000313" key="9">
    <source>
        <dbReference type="EMBL" id="SEA55425.1"/>
    </source>
</evidence>
<keyword evidence="2" id="KW-0813">Transport</keyword>
<protein>
    <submittedName>
        <fullName evidence="9">MttA/Hcf106 family protein</fullName>
    </submittedName>
</protein>
<evidence type="ECO:0000256" key="4">
    <source>
        <dbReference type="ARBA" id="ARBA00022927"/>
    </source>
</evidence>
<evidence type="ECO:0000256" key="8">
    <source>
        <dbReference type="SAM" id="Phobius"/>
    </source>
</evidence>